<sequence length="174" mass="19287">MISIIIKTDKRSRIEIVTNKLHQTITEKIIKEVQLLLSGSVYASLAVFDSDSKHPSVSRVAMADGNNHSPVILTSALSPHTKALKTNANCSLLIGRVGAGDPMAQSRITLFCTASMVKDKEREKVRASFLDRNPKAINYIDLPDFSLWNLRVERATYIAGFGRAYHISGQQLFD</sequence>
<evidence type="ECO:0000313" key="2">
    <source>
        <dbReference type="EMBL" id="VAW20277.1"/>
    </source>
</evidence>
<dbReference type="SUPFAM" id="SSF50475">
    <property type="entry name" value="FMN-binding split barrel"/>
    <property type="match status" value="1"/>
</dbReference>
<reference evidence="2" key="1">
    <citation type="submission" date="2018-06" db="EMBL/GenBank/DDBJ databases">
        <authorList>
            <person name="Zhirakovskaya E."/>
        </authorList>
    </citation>
    <scope>NUCLEOTIDE SEQUENCE</scope>
</reference>
<dbReference type="AlphaFoldDB" id="A0A3B0U3T4"/>
<accession>A0A3B0U3T4</accession>
<gene>
    <name evidence="2" type="ORF">MNBD_ALPHA11-1019</name>
</gene>
<proteinExistence type="predicted"/>
<protein>
    <recommendedName>
        <fullName evidence="1">CREG-like beta-barrel domain-containing protein</fullName>
    </recommendedName>
</protein>
<dbReference type="PIRSF" id="PIRSF004633">
    <property type="entry name" value="UCP_PLP_oxd"/>
    <property type="match status" value="1"/>
</dbReference>
<organism evidence="2">
    <name type="scientific">hydrothermal vent metagenome</name>
    <dbReference type="NCBI Taxonomy" id="652676"/>
    <lineage>
        <taxon>unclassified sequences</taxon>
        <taxon>metagenomes</taxon>
        <taxon>ecological metagenomes</taxon>
    </lineage>
</organism>
<dbReference type="Gene3D" id="2.30.110.10">
    <property type="entry name" value="Electron Transport, Fmn-binding Protein, Chain A"/>
    <property type="match status" value="1"/>
</dbReference>
<dbReference type="InterPro" id="IPR014419">
    <property type="entry name" value="HutZ"/>
</dbReference>
<evidence type="ECO:0000259" key="1">
    <source>
        <dbReference type="Pfam" id="PF13883"/>
    </source>
</evidence>
<dbReference type="InterPro" id="IPR012349">
    <property type="entry name" value="Split_barrel_FMN-bd"/>
</dbReference>
<feature type="domain" description="CREG-like beta-barrel" evidence="1">
    <location>
        <begin position="52"/>
        <end position="171"/>
    </location>
</feature>
<dbReference type="InterPro" id="IPR055343">
    <property type="entry name" value="CREG_beta-barrel"/>
</dbReference>
<dbReference type="EMBL" id="UOEQ01000265">
    <property type="protein sequence ID" value="VAW20277.1"/>
    <property type="molecule type" value="Genomic_DNA"/>
</dbReference>
<dbReference type="Pfam" id="PF13883">
    <property type="entry name" value="CREG_beta-barrel"/>
    <property type="match status" value="1"/>
</dbReference>
<name>A0A3B0U3T4_9ZZZZ</name>